<dbReference type="Pfam" id="PF02861">
    <property type="entry name" value="Clp_N"/>
    <property type="match status" value="1"/>
</dbReference>
<evidence type="ECO:0000313" key="8">
    <source>
        <dbReference type="EMBL" id="ADR18115.1"/>
    </source>
</evidence>
<dbReference type="FunFam" id="3.40.50.300:FF:000010">
    <property type="entry name" value="Chaperone clpB 1, putative"/>
    <property type="match status" value="1"/>
</dbReference>
<dbReference type="Gene3D" id="4.10.860.10">
    <property type="entry name" value="UVR domain"/>
    <property type="match status" value="1"/>
</dbReference>
<dbReference type="InterPro" id="IPR004176">
    <property type="entry name" value="Clp_R_N"/>
</dbReference>
<dbReference type="Proteomes" id="UP000007039">
    <property type="component" value="Chromosome"/>
</dbReference>
<dbReference type="Gene3D" id="3.40.50.300">
    <property type="entry name" value="P-loop containing nucleotide triphosphate hydrolases"/>
    <property type="match status" value="2"/>
</dbReference>
<dbReference type="InterPro" id="IPR028299">
    <property type="entry name" value="ClpA/B_CS2"/>
</dbReference>
<evidence type="ECO:0000256" key="6">
    <source>
        <dbReference type="RuleBase" id="RU004432"/>
    </source>
</evidence>
<dbReference type="Gene3D" id="1.10.1780.10">
    <property type="entry name" value="Clp, N-terminal domain"/>
    <property type="match status" value="1"/>
</dbReference>
<keyword evidence="2 6" id="KW-0547">Nucleotide-binding</keyword>
<dbReference type="SUPFAM" id="SSF81923">
    <property type="entry name" value="Double Clp-N motif"/>
    <property type="match status" value="1"/>
</dbReference>
<dbReference type="InterPro" id="IPR018368">
    <property type="entry name" value="ClpA/B_CS1"/>
</dbReference>
<dbReference type="PANTHER" id="PTHR11638:SF18">
    <property type="entry name" value="HEAT SHOCK PROTEIN 104"/>
    <property type="match status" value="1"/>
</dbReference>
<keyword evidence="1 5" id="KW-0677">Repeat</keyword>
<dbReference type="InterPro" id="IPR036628">
    <property type="entry name" value="Clp_N_dom_sf"/>
</dbReference>
<keyword evidence="4 6" id="KW-0143">Chaperone</keyword>
<sequence length="798" mass="91284">MFDLFTDRTRRAILYSRDEAEKLANGTIDTEHILLGILREKSGHISTLFETFNVDINTMIQDIKQNCTRTDTFFLKGSMPFSANAKRAMEFALEEARLLGEKFVQPEHILLGLIKEKRGKASQILTKYGFDLYTLREELQRLKVQTNKPKTETPNIDYFCKDLTRLATENKLDPVIERDSEIDRLIEILCRRTKNNAILIGEPGTGKTAIVEGLAIKIANAEVPLSLRNKRIISMDFGTLVAGTKYRGQFEERMQVLLKEVENSGNIIVFIDEIHTMVGAGDSEGGVDAANILKPYLSKGLFQCIGATTIKEYRKYIEKDSALERRFQTIMVDPPTPQQTKKILLGLKNRYEQFHKVFITEEIVDKIIDLSERYITDRYQPDKSIDILDEASSHVKLKHEQFPEELKNLKDKLNTLLVKKKILIQAENYAAAEKITTEVESLGELYRKRYSAWLDRSKNSYSELTISDIHEIVSKISRINISNITSSDIQKAQMLKSKLESEVIGQSEAIEIVSKAIKKGVAGLHNGKKPIANFLFLGPTGVGKTELAKQLALNFFGKEDFLIRVDMSEFMEKHSVSKLLGSPPGYVGYDDGGKLTEMIRRKPYSVVLFDEIEKADPEVLNILLQIMDEGFITDSYGRRCSFKNAIIIMTSNLGTKSFLGRKKLGFNEIDNNNIDYETFCQYAHKEINEFFRPEFLNRIDNIVVFKPLVQDDLIKIIDKYIKEINGLLSKNGKHLNVSEDVKKFILSQEYDYSYGARPLRRLISKFIEDPLSELLLDGKYHKRKNISVILKNNSIHFR</sequence>
<accession>E4TJ79</accession>
<dbReference type="InterPro" id="IPR001270">
    <property type="entry name" value="ClpA/B"/>
</dbReference>
<dbReference type="PANTHER" id="PTHR11638">
    <property type="entry name" value="ATP-DEPENDENT CLP PROTEASE"/>
    <property type="match status" value="1"/>
</dbReference>
<dbReference type="OrthoDB" id="9803641at2"/>
<gene>
    <name evidence="8" type="ordered locus">Calni_0202</name>
</gene>
<evidence type="ECO:0000256" key="5">
    <source>
        <dbReference type="PROSITE-ProRule" id="PRU01251"/>
    </source>
</evidence>
<organism evidence="8 9">
    <name type="scientific">Calditerrivibrio nitroreducens (strain DSM 19672 / NBRC 101217 / Yu37-1)</name>
    <dbReference type="NCBI Taxonomy" id="768670"/>
    <lineage>
        <taxon>Bacteria</taxon>
        <taxon>Pseudomonadati</taxon>
        <taxon>Deferribacterota</taxon>
        <taxon>Deferribacteres</taxon>
        <taxon>Deferribacterales</taxon>
        <taxon>Calditerrivibrionaceae</taxon>
    </lineage>
</organism>
<dbReference type="KEGG" id="cni:Calni_0202"/>
<dbReference type="eggNOG" id="COG0542">
    <property type="taxonomic scope" value="Bacteria"/>
</dbReference>
<evidence type="ECO:0000313" key="9">
    <source>
        <dbReference type="Proteomes" id="UP000007039"/>
    </source>
</evidence>
<dbReference type="STRING" id="768670.Calni_0202"/>
<dbReference type="CDD" id="cd00009">
    <property type="entry name" value="AAA"/>
    <property type="match status" value="1"/>
</dbReference>
<dbReference type="EMBL" id="CP002347">
    <property type="protein sequence ID" value="ADR18115.1"/>
    <property type="molecule type" value="Genomic_DNA"/>
</dbReference>
<dbReference type="RefSeq" id="WP_013450332.1">
    <property type="nucleotide sequence ID" value="NC_014758.1"/>
</dbReference>
<name>E4TJ79_CALNY</name>
<evidence type="ECO:0000256" key="4">
    <source>
        <dbReference type="ARBA" id="ARBA00023186"/>
    </source>
</evidence>
<dbReference type="GO" id="GO:0005737">
    <property type="term" value="C:cytoplasm"/>
    <property type="evidence" value="ECO:0007669"/>
    <property type="project" value="TreeGrafter"/>
</dbReference>
<dbReference type="PRINTS" id="PR00300">
    <property type="entry name" value="CLPPROTEASEA"/>
</dbReference>
<dbReference type="GO" id="GO:0016887">
    <property type="term" value="F:ATP hydrolysis activity"/>
    <property type="evidence" value="ECO:0007669"/>
    <property type="project" value="InterPro"/>
</dbReference>
<dbReference type="InterPro" id="IPR003959">
    <property type="entry name" value="ATPase_AAA_core"/>
</dbReference>
<reference key="1">
    <citation type="submission" date="2010-11" db="EMBL/GenBank/DDBJ databases">
        <title>The complete genome of chromosome of Calditerrivibrio nitroreducens DSM 19672.</title>
        <authorList>
            <consortium name="US DOE Joint Genome Institute (JGI-PGF)"/>
            <person name="Lucas S."/>
            <person name="Copeland A."/>
            <person name="Lapidus A."/>
            <person name="Bruce D."/>
            <person name="Goodwin L."/>
            <person name="Pitluck S."/>
            <person name="Kyrpides N."/>
            <person name="Mavromatis K."/>
            <person name="Ivanova N."/>
            <person name="Mikhailova N."/>
            <person name="Zeytun A."/>
            <person name="Brettin T."/>
            <person name="Detter J.C."/>
            <person name="Tapia R."/>
            <person name="Han C."/>
            <person name="Land M."/>
            <person name="Hauser L."/>
            <person name="Markowitz V."/>
            <person name="Cheng J.-F."/>
            <person name="Hugenholtz P."/>
            <person name="Woyke T."/>
            <person name="Wu D."/>
            <person name="Spring S."/>
            <person name="Schroeder M."/>
            <person name="Brambilla E."/>
            <person name="Klenk H.-P."/>
            <person name="Eisen J.A."/>
        </authorList>
    </citation>
    <scope>NUCLEOTIDE SEQUENCE [LARGE SCALE GENOMIC DNA]</scope>
    <source>
        <strain>DSM 19672</strain>
    </source>
</reference>
<dbReference type="InterPro" id="IPR019489">
    <property type="entry name" value="Clp_ATPase_C"/>
</dbReference>
<proteinExistence type="inferred from homology"/>
<dbReference type="Pfam" id="PF17871">
    <property type="entry name" value="AAA_lid_9"/>
    <property type="match status" value="1"/>
</dbReference>
<dbReference type="FunFam" id="3.40.50.300:FF:000025">
    <property type="entry name" value="ATP-dependent Clp protease subunit"/>
    <property type="match status" value="1"/>
</dbReference>
<keyword evidence="9" id="KW-1185">Reference proteome</keyword>
<dbReference type="SMART" id="SM00382">
    <property type="entry name" value="AAA"/>
    <property type="match status" value="2"/>
</dbReference>
<dbReference type="InterPro" id="IPR003593">
    <property type="entry name" value="AAA+_ATPase"/>
</dbReference>
<comment type="similarity">
    <text evidence="6">Belongs to the ClpA/ClpB family.</text>
</comment>
<dbReference type="InterPro" id="IPR041546">
    <property type="entry name" value="ClpA/ClpB_AAA_lid"/>
</dbReference>
<dbReference type="Pfam" id="PF10431">
    <property type="entry name" value="ClpB_D2-small"/>
    <property type="match status" value="1"/>
</dbReference>
<reference evidence="8 9" key="2">
    <citation type="journal article" date="2011" name="Stand. Genomic Sci.">
        <title>Complete genome sequence of Calditerrivibrio nitroreducens type strain (Yu37-1).</title>
        <authorList>
            <person name="Pitluck S."/>
            <person name="Sikorski J."/>
            <person name="Zeytun A."/>
            <person name="Lapidus A."/>
            <person name="Nolan M."/>
            <person name="Lucas S."/>
            <person name="Hammon N."/>
            <person name="Deshpande S."/>
            <person name="Cheng J.F."/>
            <person name="Tapia R."/>
            <person name="Han C."/>
            <person name="Goodwin L."/>
            <person name="Liolios K."/>
            <person name="Pagani I."/>
            <person name="Ivanova N."/>
            <person name="Mavromatis K."/>
            <person name="Pati A."/>
            <person name="Chen A."/>
            <person name="Palaniappan K."/>
            <person name="Hauser L."/>
            <person name="Chang Y.J."/>
            <person name="Jeffries C.D."/>
            <person name="Detter J.C."/>
            <person name="Brambilla E."/>
            <person name="Djao O.D."/>
            <person name="Rohde M."/>
            <person name="Spring S."/>
            <person name="Goker M."/>
            <person name="Woyke T."/>
            <person name="Bristow J."/>
            <person name="Eisen J.A."/>
            <person name="Markowitz V."/>
            <person name="Hugenholtz P."/>
            <person name="Kyrpides N.C."/>
            <person name="Klenk H.P."/>
            <person name="Land M."/>
        </authorList>
    </citation>
    <scope>NUCLEOTIDE SEQUENCE [LARGE SCALE GENOMIC DNA]</scope>
    <source>
        <strain evidence="9">DSM 19672 / NBRC 101217 / Yu37-1</strain>
    </source>
</reference>
<dbReference type="InterPro" id="IPR050130">
    <property type="entry name" value="ClpA_ClpB"/>
</dbReference>
<feature type="domain" description="Clp R" evidence="7">
    <location>
        <begin position="2"/>
        <end position="147"/>
    </location>
</feature>
<dbReference type="Pfam" id="PF07724">
    <property type="entry name" value="AAA_2"/>
    <property type="match status" value="1"/>
</dbReference>
<dbReference type="SUPFAM" id="SSF52540">
    <property type="entry name" value="P-loop containing nucleoside triphosphate hydrolases"/>
    <property type="match status" value="2"/>
</dbReference>
<dbReference type="SMART" id="SM01086">
    <property type="entry name" value="ClpB_D2-small"/>
    <property type="match status" value="1"/>
</dbReference>
<evidence type="ECO:0000256" key="2">
    <source>
        <dbReference type="ARBA" id="ARBA00022741"/>
    </source>
</evidence>
<dbReference type="HOGENOM" id="CLU_005070_4_1_0"/>
<evidence type="ECO:0000256" key="3">
    <source>
        <dbReference type="ARBA" id="ARBA00022840"/>
    </source>
</evidence>
<dbReference type="Gene3D" id="1.10.8.60">
    <property type="match status" value="2"/>
</dbReference>
<keyword evidence="3 6" id="KW-0067">ATP-binding</keyword>
<dbReference type="PROSITE" id="PS00871">
    <property type="entry name" value="CLPAB_2"/>
    <property type="match status" value="1"/>
</dbReference>
<dbReference type="PROSITE" id="PS51903">
    <property type="entry name" value="CLP_R"/>
    <property type="match status" value="1"/>
</dbReference>
<evidence type="ECO:0000259" key="7">
    <source>
        <dbReference type="PROSITE" id="PS51903"/>
    </source>
</evidence>
<evidence type="ECO:0000256" key="1">
    <source>
        <dbReference type="ARBA" id="ARBA00022737"/>
    </source>
</evidence>
<dbReference type="InterPro" id="IPR027417">
    <property type="entry name" value="P-loop_NTPase"/>
</dbReference>
<dbReference type="GO" id="GO:0005524">
    <property type="term" value="F:ATP binding"/>
    <property type="evidence" value="ECO:0007669"/>
    <property type="project" value="UniProtKB-KW"/>
</dbReference>
<dbReference type="PROSITE" id="PS00870">
    <property type="entry name" value="CLPAB_1"/>
    <property type="match status" value="1"/>
</dbReference>
<dbReference type="AlphaFoldDB" id="E4TJ79"/>
<dbReference type="Pfam" id="PF00004">
    <property type="entry name" value="AAA"/>
    <property type="match status" value="1"/>
</dbReference>
<dbReference type="CDD" id="cd19499">
    <property type="entry name" value="RecA-like_ClpB_Hsp104-like"/>
    <property type="match status" value="1"/>
</dbReference>
<dbReference type="GO" id="GO:0034605">
    <property type="term" value="P:cellular response to heat"/>
    <property type="evidence" value="ECO:0007669"/>
    <property type="project" value="TreeGrafter"/>
</dbReference>
<protein>
    <submittedName>
        <fullName evidence="8">ATPase AAA-2 domain protein</fullName>
    </submittedName>
</protein>